<proteinExistence type="inferred from homology"/>
<dbReference type="InterPro" id="IPR003593">
    <property type="entry name" value="AAA+_ATPase"/>
</dbReference>
<evidence type="ECO:0000256" key="6">
    <source>
        <dbReference type="ARBA" id="ARBA00023242"/>
    </source>
</evidence>
<keyword evidence="12" id="KW-1185">Reference proteome</keyword>
<dbReference type="Proteomes" id="UP000092445">
    <property type="component" value="Unassembled WGS sequence"/>
</dbReference>
<dbReference type="GO" id="GO:0005634">
    <property type="term" value="C:nucleus"/>
    <property type="evidence" value="ECO:0007669"/>
    <property type="project" value="UniProtKB-SubCell"/>
</dbReference>
<keyword evidence="5" id="KW-0238">DNA-binding</keyword>
<keyword evidence="6" id="KW-0539">Nucleus</keyword>
<dbReference type="SUPFAM" id="SSF52540">
    <property type="entry name" value="P-loop containing nucleoside triphosphate hydrolases"/>
    <property type="match status" value="1"/>
</dbReference>
<dbReference type="GO" id="GO:0005524">
    <property type="term" value="F:ATP binding"/>
    <property type="evidence" value="ECO:0007669"/>
    <property type="project" value="UniProtKB-KW"/>
</dbReference>
<feature type="region of interest" description="Disordered" evidence="9">
    <location>
        <begin position="837"/>
        <end position="856"/>
    </location>
</feature>
<dbReference type="GO" id="GO:0016887">
    <property type="term" value="F:ATP hydrolysis activity"/>
    <property type="evidence" value="ECO:0007669"/>
    <property type="project" value="InterPro"/>
</dbReference>
<keyword evidence="7" id="KW-0131">Cell cycle</keyword>
<dbReference type="SMART" id="SM00382">
    <property type="entry name" value="AAA"/>
    <property type="match status" value="1"/>
</dbReference>
<sequence>MDQYPDEDEEFELLYQDELEMIDEFPSEEQNVVPKTKKQNVSSQPILQSPQFLSQISFGDGESQISAPVNRRLFGTPKEKPRRMASTPLAQKQRMPSIQEVIEDLNNVAKRDDVRPSTASEALAELRREGAKRKRLEEDLFGNIDDIFGDETYEDPEAKKARTEEEKDCQIIEKILEARRKLKEKNKVVHKDDLTRLKILHDFKMRNLSYTLPPWPFLPLQRSDGERVYVRFHSEQYEAKAIDEIKVAPTIGNLLGNDKQKIWAEANELIWKRVNNNASANTEIAPIIIEPTVNEQDRLWVEKYKPHKYVDLLSDETTNRSLLFWLKMWDKVVFGKEFKALQANTGGRVLNSFNKRTGKFESTGGWNSRRPKKSLDTNVDEIGRPIQKVALLCGPPGLGKTTLAHTIAKQAGYNVREINASDDRSPEAFKLALENGTQMSSVMNEKRKPNCIILDEIDGAPHQSIEFLTTFVTDNATSKRNKVGAGLNKIKRNVLKRPIICICNDLYDPALRTLRQIAFIVTFPPIESSRLAERLAQVANYENLKTDLNTLIGLAEKSGCDVRCCISTMQFFSIQKKSFTLHDVLSNNLGQKDRHQGLFEVWNSIFKIERSKRQLTEGSGNKDSFITMTDILMQGVFENFLQQKMPDPDLIAVVEASNWFCFSDILLRQINQDQNYAIYPYLQYGFVKWHLLFASLAWPKINFPHKDLEFFQKSTTQRNVFQSLRKSITTCTAGIGQGTKLLLETVPMLKRILSPQLRSVAVPLLSPREQYDLKHTVEIMADFGITYTQLKSAEGSYVYHSPGITLTYFGRQLIASEVELEIIKRALPKASREFDPAKTALTSSSKASAKSAASTNLPNHMQRLKPKQLDKAASAKANQEMVSKDFFGRIQRKTASQSLADESKSDPIVKSPIWYRYKEGFNNAVRKDIHMNELL</sequence>
<reference evidence="12" key="1">
    <citation type="submission" date="2014-03" db="EMBL/GenBank/DDBJ databases">
        <authorList>
            <person name="Aksoy S."/>
            <person name="Warren W."/>
            <person name="Wilson R.K."/>
        </authorList>
    </citation>
    <scope>NUCLEOTIDE SEQUENCE [LARGE SCALE GENOMIC DNA]</scope>
    <source>
        <strain evidence="12">IAEA</strain>
    </source>
</reference>
<dbReference type="EnsemblMetazoa" id="GPAI022122-RA">
    <property type="protein sequence ID" value="GPAI022122-PA"/>
    <property type="gene ID" value="GPAI022122"/>
</dbReference>
<dbReference type="Pfam" id="PF00004">
    <property type="entry name" value="AAA"/>
    <property type="match status" value="1"/>
</dbReference>
<feature type="compositionally biased region" description="Low complexity" evidence="9">
    <location>
        <begin position="837"/>
        <end position="855"/>
    </location>
</feature>
<evidence type="ECO:0000256" key="4">
    <source>
        <dbReference type="ARBA" id="ARBA00022840"/>
    </source>
</evidence>
<dbReference type="STRING" id="7398.A0A1A9ZQR2"/>
<evidence type="ECO:0000313" key="12">
    <source>
        <dbReference type="Proteomes" id="UP000092445"/>
    </source>
</evidence>
<reference evidence="11" key="2">
    <citation type="submission" date="2020-05" db="UniProtKB">
        <authorList>
            <consortium name="EnsemblMetazoa"/>
        </authorList>
    </citation>
    <scope>IDENTIFICATION</scope>
    <source>
        <strain evidence="11">IAEA</strain>
    </source>
</reference>
<feature type="domain" description="AAA+ ATPase" evidence="10">
    <location>
        <begin position="386"/>
        <end position="524"/>
    </location>
</feature>
<dbReference type="CDD" id="cd00009">
    <property type="entry name" value="AAA"/>
    <property type="match status" value="1"/>
</dbReference>
<accession>A0A1A9ZQR2</accession>
<dbReference type="GO" id="GO:0006260">
    <property type="term" value="P:DNA replication"/>
    <property type="evidence" value="ECO:0007669"/>
    <property type="project" value="UniProtKB-KW"/>
</dbReference>
<evidence type="ECO:0000313" key="11">
    <source>
        <dbReference type="EnsemblMetazoa" id="GPAI022122-PA"/>
    </source>
</evidence>
<evidence type="ECO:0000256" key="8">
    <source>
        <dbReference type="ARBA" id="ARBA00043975"/>
    </source>
</evidence>
<dbReference type="Gene3D" id="1.10.8.60">
    <property type="match status" value="1"/>
</dbReference>
<dbReference type="AlphaFoldDB" id="A0A1A9ZQR2"/>
<keyword evidence="4" id="KW-0067">ATP-binding</keyword>
<evidence type="ECO:0000256" key="1">
    <source>
        <dbReference type="ARBA" id="ARBA00004123"/>
    </source>
</evidence>
<evidence type="ECO:0000256" key="5">
    <source>
        <dbReference type="ARBA" id="ARBA00023125"/>
    </source>
</evidence>
<dbReference type="GO" id="GO:0003677">
    <property type="term" value="F:DNA binding"/>
    <property type="evidence" value="ECO:0007669"/>
    <property type="project" value="UniProtKB-KW"/>
</dbReference>
<dbReference type="InterPro" id="IPR027417">
    <property type="entry name" value="P-loop_NTPase"/>
</dbReference>
<comment type="similarity">
    <text evidence="8">Belongs to the activator 1 small subunits family. CTF18 subfamily.</text>
</comment>
<feature type="region of interest" description="Disordered" evidence="9">
    <location>
        <begin position="61"/>
        <end position="95"/>
    </location>
</feature>
<name>A0A1A9ZQR2_GLOPL</name>
<dbReference type="PANTHER" id="PTHR46765:SF1">
    <property type="entry name" value="P-LOOP CONTAINING NUCLEOSIDE TRIPHOSPHATE HYDROLASES SUPERFAMILY PROTEIN"/>
    <property type="match status" value="1"/>
</dbReference>
<dbReference type="FunFam" id="3.40.50.300:FF:001083">
    <property type="entry name" value="Chromosome transmission fidelity factor 18"/>
    <property type="match status" value="1"/>
</dbReference>
<evidence type="ECO:0000256" key="7">
    <source>
        <dbReference type="ARBA" id="ARBA00023306"/>
    </source>
</evidence>
<comment type="subcellular location">
    <subcellularLocation>
        <location evidence="1">Nucleus</location>
    </subcellularLocation>
</comment>
<keyword evidence="3" id="KW-0547">Nucleotide-binding</keyword>
<dbReference type="Gene3D" id="3.40.50.300">
    <property type="entry name" value="P-loop containing nucleotide triphosphate hydrolases"/>
    <property type="match status" value="1"/>
</dbReference>
<protein>
    <recommendedName>
        <fullName evidence="10">AAA+ ATPase domain-containing protein</fullName>
    </recommendedName>
</protein>
<evidence type="ECO:0000256" key="9">
    <source>
        <dbReference type="SAM" id="MobiDB-lite"/>
    </source>
</evidence>
<keyword evidence="2" id="KW-0235">DNA replication</keyword>
<evidence type="ECO:0000256" key="3">
    <source>
        <dbReference type="ARBA" id="ARBA00022741"/>
    </source>
</evidence>
<dbReference type="PANTHER" id="PTHR46765">
    <property type="entry name" value="P-LOOP CONTAINING NUCLEOSIDE TRIPHOSPHATE HYDROLASES SUPERFAMILY PROTEIN"/>
    <property type="match status" value="1"/>
</dbReference>
<evidence type="ECO:0000259" key="10">
    <source>
        <dbReference type="SMART" id="SM00382"/>
    </source>
</evidence>
<evidence type="ECO:0000256" key="2">
    <source>
        <dbReference type="ARBA" id="ARBA00022705"/>
    </source>
</evidence>
<dbReference type="InterPro" id="IPR003959">
    <property type="entry name" value="ATPase_AAA_core"/>
</dbReference>
<dbReference type="VEuPathDB" id="VectorBase:GPAI022122"/>
<dbReference type="InterPro" id="IPR053016">
    <property type="entry name" value="CTF18-RFC_complex"/>
</dbReference>
<organism evidence="11 12">
    <name type="scientific">Glossina pallidipes</name>
    <name type="common">Tsetse fly</name>
    <dbReference type="NCBI Taxonomy" id="7398"/>
    <lineage>
        <taxon>Eukaryota</taxon>
        <taxon>Metazoa</taxon>
        <taxon>Ecdysozoa</taxon>
        <taxon>Arthropoda</taxon>
        <taxon>Hexapoda</taxon>
        <taxon>Insecta</taxon>
        <taxon>Pterygota</taxon>
        <taxon>Neoptera</taxon>
        <taxon>Endopterygota</taxon>
        <taxon>Diptera</taxon>
        <taxon>Brachycera</taxon>
        <taxon>Muscomorpha</taxon>
        <taxon>Hippoboscoidea</taxon>
        <taxon>Glossinidae</taxon>
        <taxon>Glossina</taxon>
    </lineage>
</organism>